<dbReference type="InterPro" id="IPR002067">
    <property type="entry name" value="MCP"/>
</dbReference>
<keyword evidence="6 14" id="KW-0812">Transmembrane</keyword>
<evidence type="ECO:0000256" key="9">
    <source>
        <dbReference type="ARBA" id="ARBA00022989"/>
    </source>
</evidence>
<dbReference type="WBParaSite" id="DME_0000441401-mRNA-1">
    <property type="protein sequence ID" value="DME_0000441401-mRNA-1"/>
    <property type="gene ID" value="DME_0000441401"/>
</dbReference>
<feature type="repeat" description="Solcar" evidence="14">
    <location>
        <begin position="117"/>
        <end position="206"/>
    </location>
</feature>
<evidence type="ECO:0000256" key="4">
    <source>
        <dbReference type="ARBA" id="ARBA00022448"/>
    </source>
</evidence>
<organism evidence="18 20">
    <name type="scientific">Dracunculus medinensis</name>
    <name type="common">Guinea worm</name>
    <dbReference type="NCBI Taxonomy" id="318479"/>
    <lineage>
        <taxon>Eukaryota</taxon>
        <taxon>Metazoa</taxon>
        <taxon>Ecdysozoa</taxon>
        <taxon>Nematoda</taxon>
        <taxon>Chromadorea</taxon>
        <taxon>Rhabditida</taxon>
        <taxon>Spirurina</taxon>
        <taxon>Dracunculoidea</taxon>
        <taxon>Dracunculidae</taxon>
        <taxon>Dracunculus</taxon>
    </lineage>
</organism>
<feature type="transmembrane region" description="Helical" evidence="16">
    <location>
        <begin position="216"/>
        <end position="236"/>
    </location>
</feature>
<dbReference type="Proteomes" id="UP000038040">
    <property type="component" value="Unplaced"/>
</dbReference>
<evidence type="ECO:0000256" key="10">
    <source>
        <dbReference type="ARBA" id="ARBA00023128"/>
    </source>
</evidence>
<evidence type="ECO:0000313" key="20">
    <source>
        <dbReference type="WBParaSite" id="DME_0000441401-mRNA-1"/>
    </source>
</evidence>
<dbReference type="GO" id="GO:1990544">
    <property type="term" value="P:mitochondrial ATP transmembrane transport"/>
    <property type="evidence" value="ECO:0007669"/>
    <property type="project" value="InterPro"/>
</dbReference>
<reference evidence="17 19" key="2">
    <citation type="submission" date="2018-11" db="EMBL/GenBank/DDBJ databases">
        <authorList>
            <consortium name="Pathogen Informatics"/>
        </authorList>
    </citation>
    <scope>NUCLEOTIDE SEQUENCE [LARGE SCALE GENOMIC DNA]</scope>
</reference>
<proteinExistence type="inferred from homology"/>
<keyword evidence="19" id="KW-1185">Reference proteome</keyword>
<feature type="repeat" description="Solcar" evidence="14">
    <location>
        <begin position="213"/>
        <end position="300"/>
    </location>
</feature>
<comment type="catalytic activity">
    <reaction evidence="12">
        <text>ADP(in) + ATP(out) = ADP(out) + ATP(in)</text>
        <dbReference type="Rhea" id="RHEA:34999"/>
        <dbReference type="ChEBI" id="CHEBI:30616"/>
        <dbReference type="ChEBI" id="CHEBI:456216"/>
    </reaction>
    <physiologicalReaction direction="left-to-right" evidence="12">
        <dbReference type="Rhea" id="RHEA:35000"/>
    </physiologicalReaction>
</comment>
<dbReference type="PRINTS" id="PR00927">
    <property type="entry name" value="ADPTRNSLCASE"/>
</dbReference>
<keyword evidence="7" id="KW-0677">Repeat</keyword>
<dbReference type="FunFam" id="1.50.40.10:FF:000002">
    <property type="entry name" value="Putative ADP/ATP translocase 2-like"/>
    <property type="match status" value="1"/>
</dbReference>
<reference evidence="20" key="1">
    <citation type="submission" date="2017-02" db="UniProtKB">
        <authorList>
            <consortium name="WormBaseParasite"/>
        </authorList>
    </citation>
    <scope>IDENTIFICATION</scope>
</reference>
<comment type="subcellular location">
    <subcellularLocation>
        <location evidence="16">Membrane</location>
        <topology evidence="16">Multi-pass membrane protein</topology>
    </subcellularLocation>
    <subcellularLocation>
        <location evidence="1">Mitochondrion inner membrane</location>
        <topology evidence="1">Multi-pass membrane protein</topology>
    </subcellularLocation>
</comment>
<evidence type="ECO:0000256" key="11">
    <source>
        <dbReference type="ARBA" id="ARBA00023136"/>
    </source>
</evidence>
<evidence type="ECO:0000256" key="8">
    <source>
        <dbReference type="ARBA" id="ARBA00022792"/>
    </source>
</evidence>
<protein>
    <recommendedName>
        <fullName evidence="16">ADP/ATP translocase</fullName>
    </recommendedName>
    <alternativeName>
        <fullName evidence="16">ADP,ATP carrier protein</fullName>
    </alternativeName>
</protein>
<evidence type="ECO:0000313" key="17">
    <source>
        <dbReference type="EMBL" id="VDN58324.1"/>
    </source>
</evidence>
<dbReference type="PANTHER" id="PTHR45635">
    <property type="entry name" value="ADP,ATP CARRIER PROTEIN 1-RELATED-RELATED"/>
    <property type="match status" value="1"/>
</dbReference>
<dbReference type="GO" id="GO:0005471">
    <property type="term" value="F:ATP:ADP antiporter activity"/>
    <property type="evidence" value="ECO:0007669"/>
    <property type="project" value="UniProtKB-UniRule"/>
</dbReference>
<dbReference type="GO" id="GO:0005743">
    <property type="term" value="C:mitochondrial inner membrane"/>
    <property type="evidence" value="ECO:0007669"/>
    <property type="project" value="UniProtKB-SubCell"/>
</dbReference>
<evidence type="ECO:0000256" key="7">
    <source>
        <dbReference type="ARBA" id="ARBA00022737"/>
    </source>
</evidence>
<dbReference type="AlphaFoldDB" id="A0A0N4UB53"/>
<dbReference type="PANTHER" id="PTHR45635:SF14">
    <property type="entry name" value="ADP_ATP TRANSLOCASE"/>
    <property type="match status" value="1"/>
</dbReference>
<evidence type="ECO:0000256" key="6">
    <source>
        <dbReference type="ARBA" id="ARBA00022692"/>
    </source>
</evidence>
<dbReference type="Gene3D" id="1.50.40.10">
    <property type="entry name" value="Mitochondrial carrier domain"/>
    <property type="match status" value="1"/>
</dbReference>
<evidence type="ECO:0000256" key="2">
    <source>
        <dbReference type="ARBA" id="ARBA00006375"/>
    </source>
</evidence>
<dbReference type="EMBL" id="UYYG01001167">
    <property type="protein sequence ID" value="VDN58324.1"/>
    <property type="molecule type" value="Genomic_DNA"/>
</dbReference>
<evidence type="ECO:0000256" key="12">
    <source>
        <dbReference type="ARBA" id="ARBA00024143"/>
    </source>
</evidence>
<dbReference type="GO" id="GO:1901029">
    <property type="term" value="P:negative regulation of mitochondrial outer membrane permeabilization involved in apoptotic signaling pathway"/>
    <property type="evidence" value="ECO:0007669"/>
    <property type="project" value="TreeGrafter"/>
</dbReference>
<dbReference type="Proteomes" id="UP000274756">
    <property type="component" value="Unassembled WGS sequence"/>
</dbReference>
<evidence type="ECO:0000256" key="5">
    <source>
        <dbReference type="ARBA" id="ARBA00022449"/>
    </source>
</evidence>
<comment type="subunit">
    <text evidence="3 16">Monomer.</text>
</comment>
<dbReference type="SUPFAM" id="SSF103506">
    <property type="entry name" value="Mitochondrial carrier"/>
    <property type="match status" value="1"/>
</dbReference>
<evidence type="ECO:0000256" key="3">
    <source>
        <dbReference type="ARBA" id="ARBA00011245"/>
    </source>
</evidence>
<dbReference type="OrthoDB" id="270584at2759"/>
<evidence type="ECO:0000256" key="14">
    <source>
        <dbReference type="PROSITE-ProRule" id="PRU00282"/>
    </source>
</evidence>
<evidence type="ECO:0000256" key="15">
    <source>
        <dbReference type="RuleBase" id="RU000488"/>
    </source>
</evidence>
<keyword evidence="10" id="KW-0496">Mitochondrion</keyword>
<dbReference type="PROSITE" id="PS50920">
    <property type="entry name" value="SOLCAR"/>
    <property type="match status" value="3"/>
</dbReference>
<keyword evidence="9 16" id="KW-1133">Transmembrane helix</keyword>
<comment type="function">
    <text evidence="16">Catalyzes the exchange of ADP and ATP across the membrane.</text>
</comment>
<comment type="caution">
    <text evidence="16">Lacks conserved residue(s) required for the propagation of feature annotation.</text>
</comment>
<gene>
    <name evidence="17" type="ORF">DME_LOCUS8297</name>
</gene>
<comment type="similarity">
    <text evidence="2 15">Belongs to the mitochondrial carrier (TC 2.A.29) family.</text>
</comment>
<dbReference type="InterPro" id="IPR023395">
    <property type="entry name" value="MCP_dom_sf"/>
</dbReference>
<keyword evidence="8" id="KW-0999">Mitochondrion inner membrane</keyword>
<accession>A0A0N4UB53</accession>
<name>A0A0N4UB53_DRAME</name>
<keyword evidence="11 14" id="KW-0472">Membrane</keyword>
<evidence type="ECO:0000256" key="1">
    <source>
        <dbReference type="ARBA" id="ARBA00004448"/>
    </source>
</evidence>
<dbReference type="InterPro" id="IPR002113">
    <property type="entry name" value="ADT_euk_type"/>
</dbReference>
<dbReference type="InterPro" id="IPR018108">
    <property type="entry name" value="MCP_transmembrane"/>
</dbReference>
<dbReference type="STRING" id="318479.A0A0N4UB53"/>
<sequence length="301" mass="33728">MVKSSDKSSYLNKFASDLACGGLAATVSKTAVAPFDRAKLLLQAQSASAMISADKRYKGMFDIFMRIPNEQGFLSLWRGNLTNIIRYFPSQALNFAFKDTYKKVFFSGIDRQKDFWKFFGANLLSGGAAGATTMCFVYPLDFARTRLAVDVGKNTAREFKGLTDCLVKIFRSDGFVGIYRGFSISIFTIIAYRGAYFGLFDTTKTLFGNENELNFLSAWLLAQIVTTVAVVIPYPFDTIRRRLLMQSGRSEIVYSGLWNSFFKSVRNEGILSLYRGFTANIFRGTGGALVLAIYDEIQKYL</sequence>
<dbReference type="Pfam" id="PF00153">
    <property type="entry name" value="Mito_carr"/>
    <property type="match status" value="3"/>
</dbReference>
<keyword evidence="4 15" id="KW-0813">Transport</keyword>
<evidence type="ECO:0000256" key="13">
    <source>
        <dbReference type="ARBA" id="ARBA00045250"/>
    </source>
</evidence>
<evidence type="ECO:0000256" key="16">
    <source>
        <dbReference type="RuleBase" id="RU368008"/>
    </source>
</evidence>
<keyword evidence="5" id="KW-0050">Antiport</keyword>
<comment type="function">
    <text evidence="13">ADP:ATP antiporter that mediates import of ADP into the mitochondrial matrix for ATP synthesis, and export of ATP out to fuel the cell. Cycles between the cytoplasmic-open state (c-state) and the matrix-open state (m-state): operates by the alternating access mechanism with a single substrate-binding site intermittently exposed to either the cytosolic (c-state) or matrix (m-state) side of the inner mitochondrial membrane.</text>
</comment>
<dbReference type="PRINTS" id="PR00926">
    <property type="entry name" value="MITOCARRIER"/>
</dbReference>
<dbReference type="GO" id="GO:0140021">
    <property type="term" value="P:mitochondrial ADP transmembrane transport"/>
    <property type="evidence" value="ECO:0007669"/>
    <property type="project" value="InterPro"/>
</dbReference>
<evidence type="ECO:0000313" key="18">
    <source>
        <dbReference type="Proteomes" id="UP000038040"/>
    </source>
</evidence>
<feature type="repeat" description="Solcar" evidence="14">
    <location>
        <begin position="12"/>
        <end position="104"/>
    </location>
</feature>
<feature type="transmembrane region" description="Helical" evidence="16">
    <location>
        <begin position="178"/>
        <end position="196"/>
    </location>
</feature>
<evidence type="ECO:0000313" key="19">
    <source>
        <dbReference type="Proteomes" id="UP000274756"/>
    </source>
</evidence>